<keyword evidence="3" id="KW-1185">Reference proteome</keyword>
<sequence precursor="true">MKSTRNTNRLYQRCLRPLVGLLASGTAALLPSLSAAPAPNHGIVAANIDVTINDFFNNTNSVSFSLPYQTGDFRMAQEGSNNGDYDTQIGDNPTNNVNDGVMITSVRQNGRDDQWVAHPNTNYSIAQIDYHRPGAAREGAYWIPVAMAINPTAVVEYDVNVAAAWFPYNKWIGGFARNSTGANGGALDLFTGSPGLVLGTNFKDLGAGKSIVDLKSLGIDSRTDGTLLVVGGKNENNYAVAGVNTTNGTWNLLLHDVANNAASTEQDPIAFVFIPKTDTNVISGRFRGDGTILTYSGATPQFTVTSNSVGTFELKLIGKTPRYGVLIVSPEGGFTGNQDNIVNYQVNDAGDGWIIESRDMPAPANQTPSNIPPLETPDNGTSPICGFVFIPGPTPGFAVTPTNGLVTSETGQQATFSVALQTRPTADVTINLSSSDTTEGAVSPDSLTFTADNWNVPQTVTVTGVDDALVDGPVAYSVILSAAISADSDYNGLTPSSVALVNADDESGGFVVSPTGGLTTTEAGGQATFTVRLTTAPTADVSISLASSDTTEGTVSPASLTFNASNWNQDQTVTITGVDDLVADGNVPYTIITGAATSSDPNYNGFNPPDVTVVNLDNDTAALNIVAPTNGFQVVEGGANTYTVALHSQPTANVTISLTSGDTAQGGTPSPSSLTFTPANWNIPQSVSFAGADDLNLDGNTTWRLTNSVTSSDTVYAALAPVVLAVTTLDNEATVTLPSGDLRYGIGQSGVGIDGRAAISDPNTLNYASAKLTVALTANGTADDRLEIRSSGTDPGQISVSGNTVSYGGTAIATFTGGTGTAPLVATFNAATDVTAAQALLRNITFRNVNSNPSRNRRAVSVTLTHSDGGTGSAATGISLGLVRFADFQQEADHGYGAYTNAADIELFQLQPDTALPRGHSTDTNNPQMWLDYRDADTPNQSEALLRFDNIVGNGPGQIPSNAIIVSAELLLNVRDAGDGSPLYRMLIPWDATNATWNSMGNGIQPDDVKARSTYDSALGVPAVTGDSGIGVISVGVTVDVQAWVNGENNYGWGMPSWNSEINPTWGNGTDGLGFRCCESPNIDDRPRLRVLWLPASSVSTASFRQNVNGYTNAADTRIRQNTPDVSAATATAVLVDWDVAGTGTLNPDDVLIRFDQVIGTNPGQVPPGAVVEAAMLDLATVSGNGYGDGGQFFAMLTPWQDTDTWNSLGNGVQADGVKAASTPTVSAGSPTLNPNVCGGYMSFEVTPDAQAWVSGIRTNYGWAILPWNGGGDGWAVSMSESTDERERPQLRVYYTAAATPLRILSLQRGATTVTLKFSGVIGNTYSVQRAPTVTGAYSSIGSVTVQPDGTATFMDNAPLAGQAFYRISAP</sequence>
<dbReference type="NCBIfam" id="NF033679">
    <property type="entry name" value="DNRLRE_dom"/>
    <property type="match status" value="1"/>
</dbReference>
<dbReference type="STRING" id="320771.Cflav_PD2800"/>
<keyword evidence="1" id="KW-0732">Signal</keyword>
<name>B9XJX0_PEDPL</name>
<dbReference type="EMBL" id="ABOX02000023">
    <property type="protein sequence ID" value="EEF59793.1"/>
    <property type="molecule type" value="Genomic_DNA"/>
</dbReference>
<gene>
    <name evidence="2" type="ORF">Cflav_PD2800</name>
</gene>
<proteinExistence type="predicted"/>
<evidence type="ECO:0000256" key="1">
    <source>
        <dbReference type="SAM" id="SignalP"/>
    </source>
</evidence>
<feature type="chain" id="PRO_5002893059" description="DNRLRE domain-containing protein" evidence="1">
    <location>
        <begin position="36"/>
        <end position="1371"/>
    </location>
</feature>
<evidence type="ECO:0008006" key="4">
    <source>
        <dbReference type="Google" id="ProtNLM"/>
    </source>
</evidence>
<feature type="signal peptide" evidence="1">
    <location>
        <begin position="1"/>
        <end position="35"/>
    </location>
</feature>
<evidence type="ECO:0000313" key="2">
    <source>
        <dbReference type="EMBL" id="EEF59793.1"/>
    </source>
</evidence>
<evidence type="ECO:0000313" key="3">
    <source>
        <dbReference type="Proteomes" id="UP000003688"/>
    </source>
</evidence>
<organism evidence="2 3">
    <name type="scientific">Pedosphaera parvula (strain Ellin514)</name>
    <dbReference type="NCBI Taxonomy" id="320771"/>
    <lineage>
        <taxon>Bacteria</taxon>
        <taxon>Pseudomonadati</taxon>
        <taxon>Verrucomicrobiota</taxon>
        <taxon>Pedosphaerae</taxon>
        <taxon>Pedosphaerales</taxon>
        <taxon>Pedosphaeraceae</taxon>
        <taxon>Pedosphaera</taxon>
    </lineage>
</organism>
<protein>
    <recommendedName>
        <fullName evidence="4">DNRLRE domain-containing protein</fullName>
    </recommendedName>
</protein>
<dbReference type="Proteomes" id="UP000003688">
    <property type="component" value="Unassembled WGS sequence"/>
</dbReference>
<accession>B9XJX0</accession>
<reference evidence="2 3" key="1">
    <citation type="journal article" date="2011" name="J. Bacteriol.">
        <title>Genome sequence of 'Pedosphaera parvula' Ellin514, an aerobic Verrucomicrobial isolate from pasture soil.</title>
        <authorList>
            <person name="Kant R."/>
            <person name="van Passel M.W."/>
            <person name="Sangwan P."/>
            <person name="Palva A."/>
            <person name="Lucas S."/>
            <person name="Copeland A."/>
            <person name="Lapidus A."/>
            <person name="Glavina Del Rio T."/>
            <person name="Dalin E."/>
            <person name="Tice H."/>
            <person name="Bruce D."/>
            <person name="Goodwin L."/>
            <person name="Pitluck S."/>
            <person name="Chertkov O."/>
            <person name="Larimer F.W."/>
            <person name="Land M.L."/>
            <person name="Hauser L."/>
            <person name="Brettin T.S."/>
            <person name="Detter J.C."/>
            <person name="Han S."/>
            <person name="de Vos W.M."/>
            <person name="Janssen P.H."/>
            <person name="Smidt H."/>
        </authorList>
    </citation>
    <scope>NUCLEOTIDE SEQUENCE [LARGE SCALE GENOMIC DNA]</scope>
    <source>
        <strain evidence="2 3">Ellin514</strain>
    </source>
</reference>
<comment type="caution">
    <text evidence="2">The sequence shown here is derived from an EMBL/GenBank/DDBJ whole genome shotgun (WGS) entry which is preliminary data.</text>
</comment>